<proteinExistence type="predicted"/>
<organism evidence="1 2">
    <name type="scientific">Melia azedarach</name>
    <name type="common">Chinaberry tree</name>
    <dbReference type="NCBI Taxonomy" id="155640"/>
    <lineage>
        <taxon>Eukaryota</taxon>
        <taxon>Viridiplantae</taxon>
        <taxon>Streptophyta</taxon>
        <taxon>Embryophyta</taxon>
        <taxon>Tracheophyta</taxon>
        <taxon>Spermatophyta</taxon>
        <taxon>Magnoliopsida</taxon>
        <taxon>eudicotyledons</taxon>
        <taxon>Gunneridae</taxon>
        <taxon>Pentapetalae</taxon>
        <taxon>rosids</taxon>
        <taxon>malvids</taxon>
        <taxon>Sapindales</taxon>
        <taxon>Meliaceae</taxon>
        <taxon>Melia</taxon>
    </lineage>
</organism>
<keyword evidence="2" id="KW-1185">Reference proteome</keyword>
<dbReference type="Proteomes" id="UP001164539">
    <property type="component" value="Chromosome 12"/>
</dbReference>
<sequence>MLSQFIKISCKHLKLPAISDFISATTSPSISLIKLLCSLMVLSILPLPSRSADPDPLQDFCVADLNATISLNGFPCKPAAQEEHFINYLTPDVWIVKELPVELQSLDLEAIGSVVTDVDIPKESKPSFYLKNYCLFYFEIGLSIFLDLGIVWPLTQYLFSCSVMPFIFLTLLFLIGDFI</sequence>
<evidence type="ECO:0000313" key="1">
    <source>
        <dbReference type="EMBL" id="KAJ4705674.1"/>
    </source>
</evidence>
<name>A0ACC1X3E3_MELAZ</name>
<evidence type="ECO:0000313" key="2">
    <source>
        <dbReference type="Proteomes" id="UP001164539"/>
    </source>
</evidence>
<comment type="caution">
    <text evidence="1">The sequence shown here is derived from an EMBL/GenBank/DDBJ whole genome shotgun (WGS) entry which is preliminary data.</text>
</comment>
<protein>
    <submittedName>
        <fullName evidence="1">O-fucosyltransferase family protein</fullName>
    </submittedName>
</protein>
<gene>
    <name evidence="1" type="ORF">OWV82_022420</name>
</gene>
<dbReference type="EMBL" id="CM051405">
    <property type="protein sequence ID" value="KAJ4705674.1"/>
    <property type="molecule type" value="Genomic_DNA"/>
</dbReference>
<reference evidence="1 2" key="1">
    <citation type="journal article" date="2023" name="Science">
        <title>Complex scaffold remodeling in plant triterpene biosynthesis.</title>
        <authorList>
            <person name="De La Pena R."/>
            <person name="Hodgson H."/>
            <person name="Liu J.C."/>
            <person name="Stephenson M.J."/>
            <person name="Martin A.C."/>
            <person name="Owen C."/>
            <person name="Harkess A."/>
            <person name="Leebens-Mack J."/>
            <person name="Jimenez L.E."/>
            <person name="Osbourn A."/>
            <person name="Sattely E.S."/>
        </authorList>
    </citation>
    <scope>NUCLEOTIDE SEQUENCE [LARGE SCALE GENOMIC DNA]</scope>
    <source>
        <strain evidence="2">cv. JPN11</strain>
        <tissue evidence="1">Leaf</tissue>
    </source>
</reference>
<accession>A0ACC1X3E3</accession>